<dbReference type="Pfam" id="PF13563">
    <property type="entry name" value="2_5_RNA_ligase2"/>
    <property type="match status" value="1"/>
</dbReference>
<evidence type="ECO:0008006" key="3">
    <source>
        <dbReference type="Google" id="ProtNLM"/>
    </source>
</evidence>
<comment type="caution">
    <text evidence="1">The sequence shown here is derived from an EMBL/GenBank/DDBJ whole genome shotgun (WGS) entry which is preliminary data.</text>
</comment>
<proteinExistence type="predicted"/>
<dbReference type="EMBL" id="BAAAHH010000017">
    <property type="protein sequence ID" value="GAA0956235.1"/>
    <property type="molecule type" value="Genomic_DNA"/>
</dbReference>
<dbReference type="SUPFAM" id="SSF55144">
    <property type="entry name" value="LigT-like"/>
    <property type="match status" value="1"/>
</dbReference>
<sequence>MTGLIFKSTQLESSQHRSSPHKISYPDTPPVLVHGLEPDVEHTNVTDAPSSYRTGMTALVVAIPEAEPVVGLWRERYDRSAAAGVHAHITVLFPFLDVDRIDAAVMDELARLFAAHRKLVVEFRRTARWPSMLYLPPEPADPLSRLTADVIARWPDCLPYGGKYVDTSPHLTVAIHQPDPILDQVDKDLAHRLPFSAAITSIDLVAFEDDAWHRHRSFELGQ</sequence>
<protein>
    <recommendedName>
        <fullName evidence="3">2'-5' RNA ligase family protein</fullName>
    </recommendedName>
</protein>
<accession>A0ABP4BZC0</accession>
<name>A0ABP4BZC0_9ACTN</name>
<keyword evidence="2" id="KW-1185">Reference proteome</keyword>
<evidence type="ECO:0000313" key="1">
    <source>
        <dbReference type="EMBL" id="GAA0956235.1"/>
    </source>
</evidence>
<dbReference type="InterPro" id="IPR009097">
    <property type="entry name" value="Cyclic_Pdiesterase"/>
</dbReference>
<gene>
    <name evidence="1" type="ORF">GCM10009550_42030</name>
</gene>
<reference evidence="2" key="1">
    <citation type="journal article" date="2019" name="Int. J. Syst. Evol. Microbiol.">
        <title>The Global Catalogue of Microorganisms (GCM) 10K type strain sequencing project: providing services to taxonomists for standard genome sequencing and annotation.</title>
        <authorList>
            <consortium name="The Broad Institute Genomics Platform"/>
            <consortium name="The Broad Institute Genome Sequencing Center for Infectious Disease"/>
            <person name="Wu L."/>
            <person name="Ma J."/>
        </authorList>
    </citation>
    <scope>NUCLEOTIDE SEQUENCE [LARGE SCALE GENOMIC DNA]</scope>
    <source>
        <strain evidence="2">JCM 10696</strain>
    </source>
</reference>
<dbReference type="RefSeq" id="WP_344242581.1">
    <property type="nucleotide sequence ID" value="NZ_BAAAHH010000017.1"/>
</dbReference>
<dbReference type="Proteomes" id="UP001500665">
    <property type="component" value="Unassembled WGS sequence"/>
</dbReference>
<evidence type="ECO:0000313" key="2">
    <source>
        <dbReference type="Proteomes" id="UP001500665"/>
    </source>
</evidence>
<organism evidence="1 2">
    <name type="scientific">Actinocorallia libanotica</name>
    <dbReference type="NCBI Taxonomy" id="46162"/>
    <lineage>
        <taxon>Bacteria</taxon>
        <taxon>Bacillati</taxon>
        <taxon>Actinomycetota</taxon>
        <taxon>Actinomycetes</taxon>
        <taxon>Streptosporangiales</taxon>
        <taxon>Thermomonosporaceae</taxon>
        <taxon>Actinocorallia</taxon>
    </lineage>
</organism>
<dbReference type="Gene3D" id="3.90.1140.10">
    <property type="entry name" value="Cyclic phosphodiesterase"/>
    <property type="match status" value="1"/>
</dbReference>